<protein>
    <submittedName>
        <fullName evidence="3">Transmembrane protein</fullName>
    </submittedName>
</protein>
<sequence length="377" mass="41305">MLACRVDAPQKCCHRGGRTAARSPARASRHTGVLLLFLRLTSPFGRERACSRRSPIIPALSGHSVEKKTGFSLYWNYRRDYDSARTSTSSCAVTLPANEVDGYIGRYCRRTYDSLPIPLQHVSCMRFLETLTYSGQLKAVSSAANTLTIPSDWLKSLVRYPELRCLFLWVFGRVRSRGQTNAVNAMESVMPASKFSLRLHFLITGMVFLGLGSILVVFEKSENTPYYSGHWNGAMAIVSGLTLLIALVKLKQWMILTIVVANSATIIGCLTALLSSLKRGNGRGLPAYWICLCVLLCSVYSVVIVGVSRSTLSRSVTSESFANEPTPLGDEPRQTASPPAGFILPTDVPSLPDYDTLSNPPPYNEAVIANKNDSGHS</sequence>
<feature type="region of interest" description="Disordered" evidence="1">
    <location>
        <begin position="320"/>
        <end position="377"/>
    </location>
</feature>
<dbReference type="WBParaSite" id="MCU_000997-RA">
    <property type="protein sequence ID" value="MCU_000997-RA"/>
    <property type="gene ID" value="MCU_000997"/>
</dbReference>
<feature type="transmembrane region" description="Helical" evidence="2">
    <location>
        <begin position="255"/>
        <end position="275"/>
    </location>
</feature>
<name>A0A5K3EJ93_MESCO</name>
<feature type="transmembrane region" description="Helical" evidence="2">
    <location>
        <begin position="287"/>
        <end position="307"/>
    </location>
</feature>
<proteinExistence type="predicted"/>
<organism evidence="3">
    <name type="scientific">Mesocestoides corti</name>
    <name type="common">Flatworm</name>
    <dbReference type="NCBI Taxonomy" id="53468"/>
    <lineage>
        <taxon>Eukaryota</taxon>
        <taxon>Metazoa</taxon>
        <taxon>Spiralia</taxon>
        <taxon>Lophotrochozoa</taxon>
        <taxon>Platyhelminthes</taxon>
        <taxon>Cestoda</taxon>
        <taxon>Eucestoda</taxon>
        <taxon>Cyclophyllidea</taxon>
        <taxon>Mesocestoididae</taxon>
        <taxon>Mesocestoides</taxon>
    </lineage>
</organism>
<feature type="transmembrane region" description="Helical" evidence="2">
    <location>
        <begin position="230"/>
        <end position="248"/>
    </location>
</feature>
<keyword evidence="2" id="KW-0472">Membrane</keyword>
<evidence type="ECO:0000313" key="3">
    <source>
        <dbReference type="WBParaSite" id="MCU_000997-RA"/>
    </source>
</evidence>
<keyword evidence="2" id="KW-1133">Transmembrane helix</keyword>
<feature type="transmembrane region" description="Helical" evidence="2">
    <location>
        <begin position="199"/>
        <end position="218"/>
    </location>
</feature>
<accession>A0A5K3EJ93</accession>
<dbReference type="AlphaFoldDB" id="A0A5K3EJ93"/>
<reference evidence="3" key="1">
    <citation type="submission" date="2019-11" db="UniProtKB">
        <authorList>
            <consortium name="WormBaseParasite"/>
        </authorList>
    </citation>
    <scope>IDENTIFICATION</scope>
</reference>
<evidence type="ECO:0000256" key="1">
    <source>
        <dbReference type="SAM" id="MobiDB-lite"/>
    </source>
</evidence>
<keyword evidence="2" id="KW-0812">Transmembrane</keyword>
<evidence type="ECO:0000256" key="2">
    <source>
        <dbReference type="SAM" id="Phobius"/>
    </source>
</evidence>